<gene>
    <name evidence="2" type="ORF">EVAR_3964_1</name>
</gene>
<protein>
    <submittedName>
        <fullName evidence="2">Uncharacterized protein</fullName>
    </submittedName>
</protein>
<organism evidence="2 3">
    <name type="scientific">Eumeta variegata</name>
    <name type="common">Bagworm moth</name>
    <name type="synonym">Eumeta japonica</name>
    <dbReference type="NCBI Taxonomy" id="151549"/>
    <lineage>
        <taxon>Eukaryota</taxon>
        <taxon>Metazoa</taxon>
        <taxon>Ecdysozoa</taxon>
        <taxon>Arthropoda</taxon>
        <taxon>Hexapoda</taxon>
        <taxon>Insecta</taxon>
        <taxon>Pterygota</taxon>
        <taxon>Neoptera</taxon>
        <taxon>Endopterygota</taxon>
        <taxon>Lepidoptera</taxon>
        <taxon>Glossata</taxon>
        <taxon>Ditrysia</taxon>
        <taxon>Tineoidea</taxon>
        <taxon>Psychidae</taxon>
        <taxon>Oiketicinae</taxon>
        <taxon>Eumeta</taxon>
    </lineage>
</organism>
<dbReference type="EMBL" id="BGZK01000014">
    <property type="protein sequence ID" value="GBP04628.1"/>
    <property type="molecule type" value="Genomic_DNA"/>
</dbReference>
<sequence>MLCAASTRLTPNPLYSRLIGPSSVQSTPIDAPTALIHQQKVSLSLAQASEPKRDFDNIQKANSYDKTSPGKEIRTSIGIVIRVKIRIGFEFEIGKRSVTKKEETGLEFGIKIETGMELDQDQEKNEDLEKKQYQKG</sequence>
<accession>A0A4C1STQ5</accession>
<feature type="region of interest" description="Disordered" evidence="1">
    <location>
        <begin position="47"/>
        <end position="69"/>
    </location>
</feature>
<name>A0A4C1STQ5_EUMVA</name>
<feature type="region of interest" description="Disordered" evidence="1">
    <location>
        <begin position="115"/>
        <end position="136"/>
    </location>
</feature>
<proteinExistence type="predicted"/>
<keyword evidence="3" id="KW-1185">Reference proteome</keyword>
<dbReference type="AlphaFoldDB" id="A0A4C1STQ5"/>
<feature type="compositionally biased region" description="Basic and acidic residues" evidence="1">
    <location>
        <begin position="121"/>
        <end position="136"/>
    </location>
</feature>
<evidence type="ECO:0000313" key="2">
    <source>
        <dbReference type="EMBL" id="GBP04628.1"/>
    </source>
</evidence>
<comment type="caution">
    <text evidence="2">The sequence shown here is derived from an EMBL/GenBank/DDBJ whole genome shotgun (WGS) entry which is preliminary data.</text>
</comment>
<reference evidence="2 3" key="1">
    <citation type="journal article" date="2019" name="Commun. Biol.">
        <title>The bagworm genome reveals a unique fibroin gene that provides high tensile strength.</title>
        <authorList>
            <person name="Kono N."/>
            <person name="Nakamura H."/>
            <person name="Ohtoshi R."/>
            <person name="Tomita M."/>
            <person name="Numata K."/>
            <person name="Arakawa K."/>
        </authorList>
    </citation>
    <scope>NUCLEOTIDE SEQUENCE [LARGE SCALE GENOMIC DNA]</scope>
</reference>
<evidence type="ECO:0000256" key="1">
    <source>
        <dbReference type="SAM" id="MobiDB-lite"/>
    </source>
</evidence>
<evidence type="ECO:0000313" key="3">
    <source>
        <dbReference type="Proteomes" id="UP000299102"/>
    </source>
</evidence>
<dbReference type="Proteomes" id="UP000299102">
    <property type="component" value="Unassembled WGS sequence"/>
</dbReference>